<dbReference type="CDD" id="cd00845">
    <property type="entry name" value="MPP_UshA_N_like"/>
    <property type="match status" value="1"/>
</dbReference>
<keyword evidence="2" id="KW-0378">Hydrolase</keyword>
<dbReference type="PATRIC" id="fig|1126833.4.peg.3761"/>
<evidence type="ECO:0000259" key="4">
    <source>
        <dbReference type="Pfam" id="PF02872"/>
    </source>
</evidence>
<evidence type="ECO:0000259" key="3">
    <source>
        <dbReference type="Pfam" id="PF00149"/>
    </source>
</evidence>
<accession>A0A0D5NKT5</accession>
<keyword evidence="1" id="KW-0732">Signal</keyword>
<dbReference type="InterPro" id="IPR029052">
    <property type="entry name" value="Metallo-depent_PP-like"/>
</dbReference>
<dbReference type="GO" id="GO:0000166">
    <property type="term" value="F:nucleotide binding"/>
    <property type="evidence" value="ECO:0007669"/>
    <property type="project" value="UniProtKB-KW"/>
</dbReference>
<dbReference type="STRING" id="1126833.VN24_17145"/>
<evidence type="ECO:0000256" key="1">
    <source>
        <dbReference type="ARBA" id="ARBA00022729"/>
    </source>
</evidence>
<dbReference type="Proteomes" id="UP000032633">
    <property type="component" value="Chromosome"/>
</dbReference>
<dbReference type="Pfam" id="PF00149">
    <property type="entry name" value="Metallophos"/>
    <property type="match status" value="1"/>
</dbReference>
<dbReference type="InterPro" id="IPR006179">
    <property type="entry name" value="5_nucleotidase/apyrase"/>
</dbReference>
<dbReference type="RefSeq" id="WP_045671392.1">
    <property type="nucleotide sequence ID" value="NZ_CP011058.1"/>
</dbReference>
<dbReference type="Pfam" id="PF02872">
    <property type="entry name" value="5_nucleotid_C"/>
    <property type="match status" value="1"/>
</dbReference>
<dbReference type="PANTHER" id="PTHR11575:SF23">
    <property type="entry name" value="5-NUCLEOTIDASE FAMILY PROTEIN"/>
    <property type="match status" value="1"/>
</dbReference>
<reference evidence="6" key="2">
    <citation type="submission" date="2015-03" db="EMBL/GenBank/DDBJ databases">
        <title>Genome sequence of Paenibacillus beijingensis strain DSM 24997T.</title>
        <authorList>
            <person name="Kwak Y."/>
            <person name="Shin J.-H."/>
        </authorList>
    </citation>
    <scope>NUCLEOTIDE SEQUENCE [LARGE SCALE GENOMIC DNA]</scope>
    <source>
        <strain evidence="6">DSM 24997</strain>
    </source>
</reference>
<feature type="domain" description="Calcineurin-like phosphoesterase" evidence="3">
    <location>
        <begin position="13"/>
        <end position="210"/>
    </location>
</feature>
<dbReference type="SUPFAM" id="SSF56300">
    <property type="entry name" value="Metallo-dependent phosphatases"/>
    <property type="match status" value="1"/>
</dbReference>
<dbReference type="GO" id="GO:0008253">
    <property type="term" value="F:5'-nucleotidase activity"/>
    <property type="evidence" value="ECO:0007669"/>
    <property type="project" value="TreeGrafter"/>
</dbReference>
<sequence length="483" mass="52501">MTHNEQWQPEAVLLHSNDLHSRLEEAARMATYIDDQRRIHGSGRVLAVDCGDHMDRMRVETEGSGGLVNVELLNAAGYEAATLGNNEGLTFTAEALTDAYRGHARFAVLAANMTERDSGLLPDWILPQTVIAKGGLKIGLIGVTARFNDFYKLLGWNVLDPMPVVEREVAQLRAKADVVVVLSHLGLPTDRRMAEEIAGIDLILGGHTHHLLEEPLLIGGTTVCAAGKHGERLGRVEIGRDPVSGRPLLRASCVSVADCAPHPEAAAIIGGYLEAGVRALSRTVVRLERELPADAERESPLASLLAAGLKRWTGAQIGIVNAGQLLGGLFPGGVTEGLLHALCPSPINPCRLTLRGRDIRLALEQSLLPEYTGMEIRGFGFRGLVLGTLAVDGLDIHWDEGQPEESKIVSIQVAADGQPLQDEEEYEVGTIDMFTFGIGYLSLQQGKNVRYYLPEFLRDVLAAELQNSEAVAESFRPRWHRAR</sequence>
<feature type="domain" description="5'-Nucleotidase C-terminal" evidence="4">
    <location>
        <begin position="292"/>
        <end position="432"/>
    </location>
</feature>
<dbReference type="EMBL" id="CP011058">
    <property type="protein sequence ID" value="AJY75964.1"/>
    <property type="molecule type" value="Genomic_DNA"/>
</dbReference>
<dbReference type="HOGENOM" id="CLU_005854_8_1_9"/>
<dbReference type="SUPFAM" id="SSF55816">
    <property type="entry name" value="5'-nucleotidase (syn. UDP-sugar hydrolase), C-terminal domain"/>
    <property type="match status" value="1"/>
</dbReference>
<proteinExistence type="inferred from homology"/>
<name>A0A0D5NKT5_9BACL</name>
<dbReference type="InterPro" id="IPR036907">
    <property type="entry name" value="5'-Nucleotdase_C_sf"/>
</dbReference>
<dbReference type="InterPro" id="IPR008334">
    <property type="entry name" value="5'-Nucleotdase_C"/>
</dbReference>
<dbReference type="GO" id="GO:0009166">
    <property type="term" value="P:nucleotide catabolic process"/>
    <property type="evidence" value="ECO:0007669"/>
    <property type="project" value="InterPro"/>
</dbReference>
<keyword evidence="2" id="KW-0547">Nucleotide-binding</keyword>
<dbReference type="GO" id="GO:0030288">
    <property type="term" value="C:outer membrane-bounded periplasmic space"/>
    <property type="evidence" value="ECO:0007669"/>
    <property type="project" value="TreeGrafter"/>
</dbReference>
<dbReference type="Gene3D" id="3.60.21.10">
    <property type="match status" value="1"/>
</dbReference>
<dbReference type="OrthoDB" id="9793179at2"/>
<reference evidence="5 6" key="1">
    <citation type="journal article" date="2015" name="J. Biotechnol.">
        <title>Complete genome sequence of Paenibacillus beijingensis 7188(T) (=DSM 24997(T)), a novel rhizobacterium from jujube garden soil.</title>
        <authorList>
            <person name="Kwak Y."/>
            <person name="Shin J.H."/>
        </authorList>
    </citation>
    <scope>NUCLEOTIDE SEQUENCE [LARGE SCALE GENOMIC DNA]</scope>
    <source>
        <strain evidence="5 6">DSM 24997</strain>
    </source>
</reference>
<dbReference type="Gene3D" id="3.90.780.10">
    <property type="entry name" value="5'-Nucleotidase, C-terminal domain"/>
    <property type="match status" value="1"/>
</dbReference>
<comment type="similarity">
    <text evidence="2">Belongs to the 5'-nucleotidase family.</text>
</comment>
<protein>
    <submittedName>
        <fullName evidence="5">Metallophosphoesterase</fullName>
    </submittedName>
</protein>
<dbReference type="PANTHER" id="PTHR11575">
    <property type="entry name" value="5'-NUCLEOTIDASE-RELATED"/>
    <property type="match status" value="1"/>
</dbReference>
<dbReference type="GO" id="GO:0008768">
    <property type="term" value="F:UDP-sugar diphosphatase activity"/>
    <property type="evidence" value="ECO:0007669"/>
    <property type="project" value="TreeGrafter"/>
</dbReference>
<keyword evidence="6" id="KW-1185">Reference proteome</keyword>
<dbReference type="AlphaFoldDB" id="A0A0D5NKT5"/>
<evidence type="ECO:0000313" key="6">
    <source>
        <dbReference type="Proteomes" id="UP000032633"/>
    </source>
</evidence>
<gene>
    <name evidence="5" type="ORF">VN24_17145</name>
</gene>
<dbReference type="PRINTS" id="PR01607">
    <property type="entry name" value="APYRASEFAMLY"/>
</dbReference>
<evidence type="ECO:0000313" key="5">
    <source>
        <dbReference type="EMBL" id="AJY75964.1"/>
    </source>
</evidence>
<dbReference type="KEGG" id="pbj:VN24_17145"/>
<dbReference type="InterPro" id="IPR004843">
    <property type="entry name" value="Calcineurin-like_PHP"/>
</dbReference>
<evidence type="ECO:0000256" key="2">
    <source>
        <dbReference type="RuleBase" id="RU362119"/>
    </source>
</evidence>
<organism evidence="5 6">
    <name type="scientific">Paenibacillus beijingensis</name>
    <dbReference type="NCBI Taxonomy" id="1126833"/>
    <lineage>
        <taxon>Bacteria</taxon>
        <taxon>Bacillati</taxon>
        <taxon>Bacillota</taxon>
        <taxon>Bacilli</taxon>
        <taxon>Bacillales</taxon>
        <taxon>Paenibacillaceae</taxon>
        <taxon>Paenibacillus</taxon>
    </lineage>
</organism>